<gene>
    <name evidence="4" type="ORF">QWY28_16125</name>
</gene>
<dbReference type="RefSeq" id="WP_300953583.1">
    <property type="nucleotide sequence ID" value="NZ_JAUHJQ010000007.1"/>
</dbReference>
<name>A0ABT8FIH8_9ACTN</name>
<reference evidence="4" key="1">
    <citation type="submission" date="2023-06" db="EMBL/GenBank/DDBJ databases">
        <title>Draft genome sequence of Nocardioides sp. SOB77.</title>
        <authorList>
            <person name="Zhang G."/>
        </authorList>
    </citation>
    <scope>NUCLEOTIDE SEQUENCE</scope>
    <source>
        <strain evidence="4">SOB77</strain>
    </source>
</reference>
<dbReference type="Gene3D" id="3.40.50.1820">
    <property type="entry name" value="alpha/beta hydrolase"/>
    <property type="match status" value="1"/>
</dbReference>
<evidence type="ECO:0000313" key="4">
    <source>
        <dbReference type="EMBL" id="MDN4174488.1"/>
    </source>
</evidence>
<sequence>MSAKTVVEVAALRALLGLPAPVQRVLAGRPLRRDGQTLAVDLQLMLRIQRLVREPAIETLEVELGRQAAIRQTGLTAGRQPVGSVRDVNAGGLLARLYTPSSRSGPVATPGPLLLFFHGGGFFFGDLETHDATCRVLSERGGVRVLAVDYRLSPEHPFPAAHDDALAAYRWVLDHASELGADPARIAVGGDSAGGNLSAAVAIEAARAGLPLSWQLLVYPVTDVTTETESKRMFGSGLFLTQEFMDLAVDSYTPDAATRTDPRVAPLRAELPEGLAPAYVVTAGFDPLRDEGEAYAAKLAAAGVEVELRRFPDQIHGFLNIVGAGRTSRAAVAAIADQVRARLT</sequence>
<evidence type="ECO:0000313" key="5">
    <source>
        <dbReference type="Proteomes" id="UP001168620"/>
    </source>
</evidence>
<dbReference type="EMBL" id="JAUHJQ010000007">
    <property type="protein sequence ID" value="MDN4174488.1"/>
    <property type="molecule type" value="Genomic_DNA"/>
</dbReference>
<evidence type="ECO:0000259" key="3">
    <source>
        <dbReference type="Pfam" id="PF07859"/>
    </source>
</evidence>
<keyword evidence="5" id="KW-1185">Reference proteome</keyword>
<evidence type="ECO:0000256" key="1">
    <source>
        <dbReference type="ARBA" id="ARBA00010515"/>
    </source>
</evidence>
<dbReference type="SUPFAM" id="SSF53474">
    <property type="entry name" value="alpha/beta-Hydrolases"/>
    <property type="match status" value="1"/>
</dbReference>
<protein>
    <submittedName>
        <fullName evidence="4">Alpha/beta hydrolase</fullName>
    </submittedName>
</protein>
<feature type="domain" description="Alpha/beta hydrolase fold-3" evidence="3">
    <location>
        <begin position="114"/>
        <end position="319"/>
    </location>
</feature>
<dbReference type="InterPro" id="IPR050300">
    <property type="entry name" value="GDXG_lipolytic_enzyme"/>
</dbReference>
<organism evidence="4 5">
    <name type="scientific">Nocardioides oceani</name>
    <dbReference type="NCBI Taxonomy" id="3058369"/>
    <lineage>
        <taxon>Bacteria</taxon>
        <taxon>Bacillati</taxon>
        <taxon>Actinomycetota</taxon>
        <taxon>Actinomycetes</taxon>
        <taxon>Propionibacteriales</taxon>
        <taxon>Nocardioidaceae</taxon>
        <taxon>Nocardioides</taxon>
    </lineage>
</organism>
<dbReference type="InterPro" id="IPR002168">
    <property type="entry name" value="Lipase_GDXG_HIS_AS"/>
</dbReference>
<dbReference type="PANTHER" id="PTHR48081">
    <property type="entry name" value="AB HYDROLASE SUPERFAMILY PROTEIN C4A8.06C"/>
    <property type="match status" value="1"/>
</dbReference>
<dbReference type="InterPro" id="IPR029058">
    <property type="entry name" value="AB_hydrolase_fold"/>
</dbReference>
<dbReference type="Proteomes" id="UP001168620">
    <property type="component" value="Unassembled WGS sequence"/>
</dbReference>
<proteinExistence type="inferred from homology"/>
<dbReference type="PROSITE" id="PS01173">
    <property type="entry name" value="LIPASE_GDXG_HIS"/>
    <property type="match status" value="1"/>
</dbReference>
<comment type="caution">
    <text evidence="4">The sequence shown here is derived from an EMBL/GenBank/DDBJ whole genome shotgun (WGS) entry which is preliminary data.</text>
</comment>
<keyword evidence="2 4" id="KW-0378">Hydrolase</keyword>
<dbReference type="GO" id="GO:0016787">
    <property type="term" value="F:hydrolase activity"/>
    <property type="evidence" value="ECO:0007669"/>
    <property type="project" value="UniProtKB-KW"/>
</dbReference>
<dbReference type="InterPro" id="IPR013094">
    <property type="entry name" value="AB_hydrolase_3"/>
</dbReference>
<dbReference type="Pfam" id="PF07859">
    <property type="entry name" value="Abhydrolase_3"/>
    <property type="match status" value="1"/>
</dbReference>
<comment type="similarity">
    <text evidence="1">Belongs to the 'GDXG' lipolytic enzyme family.</text>
</comment>
<dbReference type="PANTHER" id="PTHR48081:SF8">
    <property type="entry name" value="ALPHA_BETA HYDROLASE FOLD-3 DOMAIN-CONTAINING PROTEIN-RELATED"/>
    <property type="match status" value="1"/>
</dbReference>
<evidence type="ECO:0000256" key="2">
    <source>
        <dbReference type="ARBA" id="ARBA00022801"/>
    </source>
</evidence>
<accession>A0ABT8FIH8</accession>